<dbReference type="GO" id="GO:0015074">
    <property type="term" value="P:DNA integration"/>
    <property type="evidence" value="ECO:0007669"/>
    <property type="project" value="InterPro"/>
</dbReference>
<dbReference type="AlphaFoldDB" id="A0A919J6F1"/>
<keyword evidence="2" id="KW-0175">Coiled coil</keyword>
<dbReference type="GO" id="GO:0006310">
    <property type="term" value="P:DNA recombination"/>
    <property type="evidence" value="ECO:0007669"/>
    <property type="project" value="UniProtKB-KW"/>
</dbReference>
<dbReference type="EMBL" id="BOMM01000052">
    <property type="protein sequence ID" value="GIE14157.1"/>
    <property type="molecule type" value="Genomic_DNA"/>
</dbReference>
<evidence type="ECO:0000313" key="5">
    <source>
        <dbReference type="Proteomes" id="UP000598174"/>
    </source>
</evidence>
<name>A0A919J6F1_9ACTN</name>
<evidence type="ECO:0000313" key="4">
    <source>
        <dbReference type="EMBL" id="GIE14157.1"/>
    </source>
</evidence>
<keyword evidence="1" id="KW-0233">DNA recombination</keyword>
<dbReference type="SUPFAM" id="SSF56349">
    <property type="entry name" value="DNA breaking-rejoining enzymes"/>
    <property type="match status" value="1"/>
</dbReference>
<organism evidence="4 5">
    <name type="scientific">Paractinoplanes ferrugineus</name>
    <dbReference type="NCBI Taxonomy" id="113564"/>
    <lineage>
        <taxon>Bacteria</taxon>
        <taxon>Bacillati</taxon>
        <taxon>Actinomycetota</taxon>
        <taxon>Actinomycetes</taxon>
        <taxon>Micromonosporales</taxon>
        <taxon>Micromonosporaceae</taxon>
        <taxon>Paractinoplanes</taxon>
    </lineage>
</organism>
<protein>
    <submittedName>
        <fullName evidence="4">Integrase</fullName>
    </submittedName>
</protein>
<keyword evidence="5" id="KW-1185">Reference proteome</keyword>
<feature type="coiled-coil region" evidence="2">
    <location>
        <begin position="702"/>
        <end position="748"/>
    </location>
</feature>
<accession>A0A919J6F1</accession>
<dbReference type="Proteomes" id="UP000598174">
    <property type="component" value="Unassembled WGS sequence"/>
</dbReference>
<feature type="domain" description="Tyr recombinase" evidence="3">
    <location>
        <begin position="419"/>
        <end position="635"/>
    </location>
</feature>
<proteinExistence type="predicted"/>
<evidence type="ECO:0000259" key="3">
    <source>
        <dbReference type="PROSITE" id="PS51898"/>
    </source>
</evidence>
<dbReference type="PANTHER" id="PTHR30349:SF64">
    <property type="entry name" value="PROPHAGE INTEGRASE INTD-RELATED"/>
    <property type="match status" value="1"/>
</dbReference>
<dbReference type="GO" id="GO:0003677">
    <property type="term" value="F:DNA binding"/>
    <property type="evidence" value="ECO:0007669"/>
    <property type="project" value="InterPro"/>
</dbReference>
<dbReference type="InterPro" id="IPR011010">
    <property type="entry name" value="DNA_brk_join_enz"/>
</dbReference>
<gene>
    <name evidence="4" type="ORF">Afe05nite_59970</name>
</gene>
<evidence type="ECO:0000256" key="2">
    <source>
        <dbReference type="SAM" id="Coils"/>
    </source>
</evidence>
<reference evidence="4" key="1">
    <citation type="submission" date="2021-01" db="EMBL/GenBank/DDBJ databases">
        <title>Whole genome shotgun sequence of Actinoplanes ferrugineus NBRC 15555.</title>
        <authorList>
            <person name="Komaki H."/>
            <person name="Tamura T."/>
        </authorList>
    </citation>
    <scope>NUCLEOTIDE SEQUENCE</scope>
    <source>
        <strain evidence="4">NBRC 15555</strain>
    </source>
</reference>
<dbReference type="InterPro" id="IPR013762">
    <property type="entry name" value="Integrase-like_cat_sf"/>
</dbReference>
<dbReference type="RefSeq" id="WP_203820576.1">
    <property type="nucleotide sequence ID" value="NZ_BAAABP010000015.1"/>
</dbReference>
<evidence type="ECO:0000256" key="1">
    <source>
        <dbReference type="ARBA" id="ARBA00023172"/>
    </source>
</evidence>
<dbReference type="InterPro" id="IPR050090">
    <property type="entry name" value="Tyrosine_recombinase_XerCD"/>
</dbReference>
<dbReference type="InterPro" id="IPR002104">
    <property type="entry name" value="Integrase_catalytic"/>
</dbReference>
<dbReference type="Gene3D" id="1.10.443.10">
    <property type="entry name" value="Intergrase catalytic core"/>
    <property type="match status" value="1"/>
</dbReference>
<comment type="caution">
    <text evidence="4">The sequence shown here is derived from an EMBL/GenBank/DDBJ whole genome shotgun (WGS) entry which is preliminary data.</text>
</comment>
<dbReference type="PROSITE" id="PS51898">
    <property type="entry name" value="TYR_RECOMBINASE"/>
    <property type="match status" value="1"/>
</dbReference>
<dbReference type="CDD" id="cd00397">
    <property type="entry name" value="DNA_BRE_C"/>
    <property type="match status" value="1"/>
</dbReference>
<dbReference type="PANTHER" id="PTHR30349">
    <property type="entry name" value="PHAGE INTEGRASE-RELATED"/>
    <property type="match status" value="1"/>
</dbReference>
<sequence length="773" mass="87301">MDHLDAEEILALFPGLRCWDQVGRHVRSMARPGARRILAWLGSFPGDGWQQRWLNSGAENDEGWLDAVCPEDGRTRGHRIRETYNGLSFLLACRVVRPGYPFLARYRPQTVYAMIRAVISPEVFERVEKAGAEAGIGARHLGEAMVSLTKIVLHSGKTLDQLTSEDVLAYRDWYRQRTGRTKYGLHGAWDVLVAIGVLPVGSTLRRTTRLGQLSTAELVDRHGIANRPIRDLLVRYLGERRPSMDYGAFLSLSVMLVSNFWTDIEAHHPGIDTLHLPPEVVDAWKERLRVWTGTDGTTRERRNYIDVLIRIRGFYLDLQEWALHDPSWAPWAVPSPIRKGDTAGLIKTRRKVIAEMHQRVRDRLPNLPVLVDTAERHRREHTALLAFAGATPIGETFEHAGRTYRRTVHKAYTGPGARPAPETVVVEDLDGGELLDLNRTEDDAFWAWAVIETLRHTGVRMEELLEITHLALISYPLPDTGEVVPLLQIVPSKTDQERLLLVTPELASVLASIITRIRGADGRVPLVARWDEHERVLGPALPHLFQRKYVWRDAVISTTTVQKLISATITRAGLVDRTGKPLRYTPHDFRRMFATEAVTGGLPVHIAARILGHTSLSTTQTYLAVFQDELIRSYRAFVDQRRATRPEAEYREPTDEEWTEFQQHFQLRKLELGTCGRPYGTPCQHEHACVRCPMLRIEPAQRQRLTEIIDNLQHRITEAQERRWLGEVQGLQISLDAAKAKLAALDRMTAATAAGPTLLGLPAGPAKKLADSS</sequence>
<dbReference type="Pfam" id="PF00589">
    <property type="entry name" value="Phage_integrase"/>
    <property type="match status" value="1"/>
</dbReference>